<protein>
    <submittedName>
        <fullName evidence="1">Uncharacterized protein</fullName>
    </submittedName>
</protein>
<reference evidence="1 2" key="1">
    <citation type="submission" date="2017-10" db="EMBL/GenBank/DDBJ databases">
        <title>Complete genome sequence of Escherichia coli bacteriophage PGT2.</title>
        <authorList>
            <person name="Kulikov E.E."/>
            <person name="Golomidova A.K."/>
            <person name="Kudryavtseva A.V."/>
            <person name="Letarov A.V."/>
        </authorList>
    </citation>
    <scope>NUCLEOTIDE SEQUENCE [LARGE SCALE GENOMIC DNA]</scope>
</reference>
<sequence length="101" mass="11099">MSERICVPYARKGNPDVHTIVIPAGFISLEDLLSHVGFQLGMGDQLLDEINGLLAQEYTAGKRALAEVLSRATHSATYTPNMEDAHRILTAEELGYANDRE</sequence>
<gene>
    <name evidence="1" type="ORF">PGT2_g00014</name>
</gene>
<keyword evidence="2" id="KW-1185">Reference proteome</keyword>
<accession>A0A2D2W2R6</accession>
<evidence type="ECO:0000313" key="2">
    <source>
        <dbReference type="Proteomes" id="UP000240674"/>
    </source>
</evidence>
<organism evidence="1 2">
    <name type="scientific">Escherichia phage PGT2</name>
    <dbReference type="NCBI Taxonomy" id="2047782"/>
    <lineage>
        <taxon>Viruses</taxon>
        <taxon>Duplodnaviria</taxon>
        <taxon>Heunggongvirae</taxon>
        <taxon>Uroviricota</taxon>
        <taxon>Caudoviricetes</taxon>
        <taxon>Autographivirales</taxon>
        <taxon>Autonotataviridae</taxon>
        <taxon>Ermolevavirus</taxon>
        <taxon>Ermolevavirus PGT2</taxon>
    </lineage>
</organism>
<dbReference type="Proteomes" id="UP000240674">
    <property type="component" value="Segment"/>
</dbReference>
<evidence type="ECO:0000313" key="1">
    <source>
        <dbReference type="EMBL" id="ATS92432.1"/>
    </source>
</evidence>
<proteinExistence type="predicted"/>
<name>A0A2D2W2R6_9CAUD</name>
<dbReference type="EMBL" id="MG201401">
    <property type="protein sequence ID" value="ATS92432.1"/>
    <property type="molecule type" value="Genomic_DNA"/>
</dbReference>